<reference evidence="2" key="1">
    <citation type="submission" date="2020-08" db="EMBL/GenBank/DDBJ databases">
        <title>Multicomponent nature underlies the extraordinary mechanical properties of spider dragline silk.</title>
        <authorList>
            <person name="Kono N."/>
            <person name="Nakamura H."/>
            <person name="Mori M."/>
            <person name="Yoshida Y."/>
            <person name="Ohtoshi R."/>
            <person name="Malay A.D."/>
            <person name="Moran D.A.P."/>
            <person name="Tomita M."/>
            <person name="Numata K."/>
            <person name="Arakawa K."/>
        </authorList>
    </citation>
    <scope>NUCLEOTIDE SEQUENCE</scope>
</reference>
<feature type="region of interest" description="Disordered" evidence="1">
    <location>
        <begin position="137"/>
        <end position="162"/>
    </location>
</feature>
<organism evidence="2 3">
    <name type="scientific">Nephila pilipes</name>
    <name type="common">Giant wood spider</name>
    <name type="synonym">Nephila maculata</name>
    <dbReference type="NCBI Taxonomy" id="299642"/>
    <lineage>
        <taxon>Eukaryota</taxon>
        <taxon>Metazoa</taxon>
        <taxon>Ecdysozoa</taxon>
        <taxon>Arthropoda</taxon>
        <taxon>Chelicerata</taxon>
        <taxon>Arachnida</taxon>
        <taxon>Araneae</taxon>
        <taxon>Araneomorphae</taxon>
        <taxon>Entelegynae</taxon>
        <taxon>Araneoidea</taxon>
        <taxon>Nephilidae</taxon>
        <taxon>Nephila</taxon>
    </lineage>
</organism>
<dbReference type="EMBL" id="BMAW01114713">
    <property type="protein sequence ID" value="GFT63061.1"/>
    <property type="molecule type" value="Genomic_DNA"/>
</dbReference>
<accession>A0A8X6PG46</accession>
<protein>
    <submittedName>
        <fullName evidence="2">Uncharacterized protein</fullName>
    </submittedName>
</protein>
<evidence type="ECO:0000313" key="2">
    <source>
        <dbReference type="EMBL" id="GFT63061.1"/>
    </source>
</evidence>
<proteinExistence type="predicted"/>
<gene>
    <name evidence="2" type="ORF">NPIL_685711</name>
</gene>
<feature type="region of interest" description="Disordered" evidence="1">
    <location>
        <begin position="28"/>
        <end position="48"/>
    </location>
</feature>
<evidence type="ECO:0000313" key="3">
    <source>
        <dbReference type="Proteomes" id="UP000887013"/>
    </source>
</evidence>
<feature type="compositionally biased region" description="Basic and acidic residues" evidence="1">
    <location>
        <begin position="137"/>
        <end position="146"/>
    </location>
</feature>
<dbReference type="AlphaFoldDB" id="A0A8X6PG46"/>
<dbReference type="Proteomes" id="UP000887013">
    <property type="component" value="Unassembled WGS sequence"/>
</dbReference>
<sequence>MPFNALSEKFKTSEHYGIEKQCADTHRSRIPKVDPGGSSEEFPHGVEGINREERRGCCQFSVRFSVGVRAFRIVVGNDPGEETRFAPDMRKTRFRKMILQNNLKKKEETTHDETGGGRSTRLSLLLISYQDDGMILREENGSEPPKELISTPGLSRRKEGVTGEAPRTWIGLRAFIFDQMDEEERFCAHFRFVEEKR</sequence>
<name>A0A8X6PG46_NEPPI</name>
<keyword evidence="3" id="KW-1185">Reference proteome</keyword>
<comment type="caution">
    <text evidence="2">The sequence shown here is derived from an EMBL/GenBank/DDBJ whole genome shotgun (WGS) entry which is preliminary data.</text>
</comment>
<evidence type="ECO:0000256" key="1">
    <source>
        <dbReference type="SAM" id="MobiDB-lite"/>
    </source>
</evidence>